<organism evidence="1 2">
    <name type="scientific">Roseinatronobacter ekhonensis</name>
    <dbReference type="NCBI Taxonomy" id="254356"/>
    <lineage>
        <taxon>Bacteria</taxon>
        <taxon>Pseudomonadati</taxon>
        <taxon>Pseudomonadota</taxon>
        <taxon>Alphaproteobacteria</taxon>
        <taxon>Rhodobacterales</taxon>
        <taxon>Paracoccaceae</taxon>
        <taxon>Roseinatronobacter</taxon>
    </lineage>
</organism>
<dbReference type="Pfam" id="PF13692">
    <property type="entry name" value="Glyco_trans_1_4"/>
    <property type="match status" value="1"/>
</dbReference>
<proteinExistence type="predicted"/>
<evidence type="ECO:0000313" key="1">
    <source>
        <dbReference type="EMBL" id="SUZ31603.1"/>
    </source>
</evidence>
<sequence length="481" mass="53229">MRILHFYWVDPEDRAARGGGVRGYAQSLMAEQRATNGHHCTALSAGLAHDISPTAPPKWRAVGPDRYEFVNTRPIAPSHADFASPAQLSDPATEALFRAFLHRTGPYDVIHFHGLEGLPARVLEMRRELPETRFVLSLHNYYPFCPQVNLWWQERAHCADFEQGRRCATCLPLEPNPMAIRRAYAVEGAFAKLGAPPGSWGYDRLLRPALVGGWRMLKALRGRNTPAPTTPTADTDTHAAAGRHFAQRRAEMVRLINTHCDTVLAVSDRVRDIAKGFGIGKAQTCYIGTRHASEWARTKPRDVRQAPLRLVYLGYMRADKGFGFLLDALHVMPADVLARLHLTVAARKGPQQMMTRLQALIPRLAGLQRHDGYTAAEMDGILAQADIGIVPPLWEDNLPQVALEMHARHIPLITSDRGGAQELPGTRQLVFRAGDAADFARVLDLVLSGSVDWTAYWSGARAPTDLSAHAEQLDSFYAGAT</sequence>
<dbReference type="Proteomes" id="UP000272908">
    <property type="component" value="Unassembled WGS sequence"/>
</dbReference>
<keyword evidence="2" id="KW-1185">Reference proteome</keyword>
<gene>
    <name evidence="1" type="ORF">ROE7235_01352</name>
</gene>
<evidence type="ECO:0000313" key="2">
    <source>
        <dbReference type="Proteomes" id="UP000272908"/>
    </source>
</evidence>
<evidence type="ECO:0008006" key="3">
    <source>
        <dbReference type="Google" id="ProtNLM"/>
    </source>
</evidence>
<protein>
    <recommendedName>
        <fullName evidence="3">Glycosyltransferase subfamily 4-like N-terminal domain-containing protein</fullName>
    </recommendedName>
</protein>
<dbReference type="AlphaFoldDB" id="A0A3B0M7E6"/>
<dbReference type="SUPFAM" id="SSF53756">
    <property type="entry name" value="UDP-Glycosyltransferase/glycogen phosphorylase"/>
    <property type="match status" value="1"/>
</dbReference>
<name>A0A3B0M7E6_9RHOB</name>
<dbReference type="OrthoDB" id="9807414at2"/>
<reference evidence="2" key="1">
    <citation type="submission" date="2018-08" db="EMBL/GenBank/DDBJ databases">
        <authorList>
            <person name="Rodrigo-Torres L."/>
            <person name="Arahal R. D."/>
            <person name="Lucena T."/>
        </authorList>
    </citation>
    <scope>NUCLEOTIDE SEQUENCE [LARGE SCALE GENOMIC DNA]</scope>
    <source>
        <strain evidence="2">CECT 7235</strain>
    </source>
</reference>
<dbReference type="Gene3D" id="3.40.50.2000">
    <property type="entry name" value="Glycogen Phosphorylase B"/>
    <property type="match status" value="2"/>
</dbReference>
<accession>A0A3B0M7E6</accession>
<dbReference type="PANTHER" id="PTHR12526">
    <property type="entry name" value="GLYCOSYLTRANSFERASE"/>
    <property type="match status" value="1"/>
</dbReference>
<dbReference type="EMBL" id="UIHC01000009">
    <property type="protein sequence ID" value="SUZ31603.1"/>
    <property type="molecule type" value="Genomic_DNA"/>
</dbReference>
<dbReference type="RefSeq" id="WP_121093879.1">
    <property type="nucleotide sequence ID" value="NZ_UIHC01000009.1"/>
</dbReference>